<dbReference type="InterPro" id="IPR036412">
    <property type="entry name" value="HAD-like_sf"/>
</dbReference>
<organism evidence="1 2">
    <name type="scientific">Cohnella xylanilytica</name>
    <dbReference type="NCBI Taxonomy" id="557555"/>
    <lineage>
        <taxon>Bacteria</taxon>
        <taxon>Bacillati</taxon>
        <taxon>Bacillota</taxon>
        <taxon>Bacilli</taxon>
        <taxon>Bacillales</taxon>
        <taxon>Paenibacillaceae</taxon>
        <taxon>Cohnella</taxon>
    </lineage>
</organism>
<comment type="caution">
    <text evidence="1">The sequence shown here is derived from an EMBL/GenBank/DDBJ whole genome shotgun (WGS) entry which is preliminary data.</text>
</comment>
<dbReference type="RefSeq" id="WP_185136196.1">
    <property type="nucleotide sequence ID" value="NZ_JACJVR010000050.1"/>
</dbReference>
<dbReference type="Proteomes" id="UP000553776">
    <property type="component" value="Unassembled WGS sequence"/>
</dbReference>
<sequence length="367" mass="42163">MKNILVYPCDTEEAREINQALGKLIHCTLFGVSGNNANLRTGAFVYRRYLGKLDEGLPDWSKRLQEIVRKHKIEMIYPASVEAAELLMKHRDQLGIEILSAPLQTIDVCRSEIETSKLLQQTQATPLGISDGEYQVCCLTDRHGQLRFSSVLGREECDSHMNSIEKVSIEINARLVLRGAWSYQMQISGGLVTGLKIILGIVPEMAICRNNGANLAALTFFDRVGHEIEVRPSSIKVDAEAYLTYHYKIDYDYDDVYMDLDDTVIVNERINPVIIAFLFQCRNEGKRVHLITKHRYELNKTLENYKIDGLFDSIFWIKHSDEKYRYMKRERAIFIDDAYSERKKVAENLGIPAFEVSAVECLIDWRL</sequence>
<gene>
    <name evidence="1" type="ORF">H7B90_12400</name>
</gene>
<protein>
    <submittedName>
        <fullName evidence="1">Uncharacterized protein</fullName>
    </submittedName>
</protein>
<evidence type="ECO:0000313" key="1">
    <source>
        <dbReference type="EMBL" id="MBB6692203.1"/>
    </source>
</evidence>
<name>A0A841U1G4_9BACL</name>
<accession>A0A841U1G4</accession>
<keyword evidence="2" id="KW-1185">Reference proteome</keyword>
<dbReference type="EMBL" id="JACJVR010000050">
    <property type="protein sequence ID" value="MBB6692203.1"/>
    <property type="molecule type" value="Genomic_DNA"/>
</dbReference>
<evidence type="ECO:0000313" key="2">
    <source>
        <dbReference type="Proteomes" id="UP000553776"/>
    </source>
</evidence>
<reference evidence="1 2" key="1">
    <citation type="submission" date="2020-08" db="EMBL/GenBank/DDBJ databases">
        <title>Cohnella phylogeny.</title>
        <authorList>
            <person name="Dunlap C."/>
        </authorList>
    </citation>
    <scope>NUCLEOTIDE SEQUENCE [LARGE SCALE GENOMIC DNA]</scope>
    <source>
        <strain evidence="1 2">DSM 25239</strain>
    </source>
</reference>
<dbReference type="SUPFAM" id="SSF56784">
    <property type="entry name" value="HAD-like"/>
    <property type="match status" value="1"/>
</dbReference>
<proteinExistence type="predicted"/>
<dbReference type="AlphaFoldDB" id="A0A841U1G4"/>